<comment type="similarity">
    <text evidence="1">Belongs to the short-chain dehydrogenases/reductases (SDR) family.</text>
</comment>
<keyword evidence="2" id="KW-0560">Oxidoreductase</keyword>
<dbReference type="PANTHER" id="PTHR43639:SF1">
    <property type="entry name" value="SHORT-CHAIN DEHYDROGENASE_REDUCTASE FAMILY PROTEIN"/>
    <property type="match status" value="1"/>
</dbReference>
<organism evidence="3 4">
    <name type="scientific">Aspergillus kawachii</name>
    <name type="common">White koji mold</name>
    <name type="synonym">Aspergillus awamori var. kawachi</name>
    <dbReference type="NCBI Taxonomy" id="1069201"/>
    <lineage>
        <taxon>Eukaryota</taxon>
        <taxon>Fungi</taxon>
        <taxon>Dikarya</taxon>
        <taxon>Ascomycota</taxon>
        <taxon>Pezizomycotina</taxon>
        <taxon>Eurotiomycetes</taxon>
        <taxon>Eurotiomycetidae</taxon>
        <taxon>Eurotiales</taxon>
        <taxon>Aspergillaceae</taxon>
        <taxon>Aspergillus</taxon>
        <taxon>Aspergillus subgen. Circumdati</taxon>
    </lineage>
</organism>
<proteinExistence type="inferred from homology"/>
<dbReference type="AlphaFoldDB" id="A0A146FZY0"/>
<dbReference type="InterPro" id="IPR036291">
    <property type="entry name" value="NAD(P)-bd_dom_sf"/>
</dbReference>
<reference evidence="3 4" key="1">
    <citation type="journal article" date="2016" name="DNA Res.">
        <title>Genome sequence of Aspergillus luchuensis NBRC 4314.</title>
        <authorList>
            <person name="Yamada O."/>
            <person name="Machida M."/>
            <person name="Hosoyama A."/>
            <person name="Goto M."/>
            <person name="Takahashi T."/>
            <person name="Futagami T."/>
            <person name="Yamagata Y."/>
            <person name="Takeuchi M."/>
            <person name="Kobayashi T."/>
            <person name="Koike H."/>
            <person name="Abe K."/>
            <person name="Asai K."/>
            <person name="Arita M."/>
            <person name="Fujita N."/>
            <person name="Fukuda K."/>
            <person name="Higa K."/>
            <person name="Horikawa H."/>
            <person name="Ishikawa T."/>
            <person name="Jinno K."/>
            <person name="Kato Y."/>
            <person name="Kirimura K."/>
            <person name="Mizutani O."/>
            <person name="Nakasone K."/>
            <person name="Sano M."/>
            <person name="Shiraishi Y."/>
            <person name="Tsukahara M."/>
            <person name="Gomi K."/>
        </authorList>
    </citation>
    <scope>NUCLEOTIDE SEQUENCE [LARGE SCALE GENOMIC DNA]</scope>
    <source>
        <strain evidence="3 4">RIB 2604</strain>
    </source>
</reference>
<name>A0A146FZY0_ASPKA</name>
<dbReference type="Pfam" id="PF00106">
    <property type="entry name" value="adh_short"/>
    <property type="match status" value="1"/>
</dbReference>
<comment type="caution">
    <text evidence="3">The sequence shown here is derived from an EMBL/GenBank/DDBJ whole genome shotgun (WGS) entry which is preliminary data.</text>
</comment>
<evidence type="ECO:0000313" key="4">
    <source>
        <dbReference type="Proteomes" id="UP000075230"/>
    </source>
</evidence>
<evidence type="ECO:0000313" key="3">
    <source>
        <dbReference type="EMBL" id="GAT31180.1"/>
    </source>
</evidence>
<dbReference type="GO" id="GO:0016491">
    <property type="term" value="F:oxidoreductase activity"/>
    <property type="evidence" value="ECO:0007669"/>
    <property type="project" value="UniProtKB-KW"/>
</dbReference>
<dbReference type="SUPFAM" id="SSF51735">
    <property type="entry name" value="NAD(P)-binding Rossmann-fold domains"/>
    <property type="match status" value="1"/>
</dbReference>
<accession>A0A146FZY0</accession>
<dbReference type="PRINTS" id="PR00081">
    <property type="entry name" value="GDHRDH"/>
</dbReference>
<dbReference type="PANTHER" id="PTHR43639">
    <property type="entry name" value="OXIDOREDUCTASE, SHORT-CHAIN DEHYDROGENASE/REDUCTASE FAMILY (AFU_ORTHOLOGUE AFUA_5G02870)"/>
    <property type="match status" value="1"/>
</dbReference>
<dbReference type="Gene3D" id="3.40.50.720">
    <property type="entry name" value="NAD(P)-binding Rossmann-like Domain"/>
    <property type="match status" value="2"/>
</dbReference>
<dbReference type="Proteomes" id="UP000075230">
    <property type="component" value="Unassembled WGS sequence"/>
</dbReference>
<evidence type="ECO:0000256" key="1">
    <source>
        <dbReference type="ARBA" id="ARBA00006484"/>
    </source>
</evidence>
<dbReference type="InterPro" id="IPR002347">
    <property type="entry name" value="SDR_fam"/>
</dbReference>
<sequence length="209" mass="22274">MTGTTPTHVTAQRLQGKTALITGGAQGFGKAIGIKFIAEGARVLVLDIIEPPEEFKGDFSNNITYVRGDVTSLDDWQKALGQALSVYGHLDIVVNNAGVLHKAQPSIELSDEEWERVFRVNATKGLAIEWAPHNIRVNAVCPSVGDTAMMPLFLGHNSSEEAQAKMLSSIPLGRVCQPSDVANTVAFLASDEAAYLTGVCLEVDGGRGI</sequence>
<evidence type="ECO:0000256" key="2">
    <source>
        <dbReference type="ARBA" id="ARBA00023002"/>
    </source>
</evidence>
<protein>
    <submittedName>
        <fullName evidence="3">Alcohol dehydrogenase</fullName>
    </submittedName>
</protein>
<gene>
    <name evidence="3" type="ORF">RIB2604_04000270</name>
</gene>
<dbReference type="EMBL" id="BCWF01000039">
    <property type="protein sequence ID" value="GAT31180.1"/>
    <property type="molecule type" value="Genomic_DNA"/>
</dbReference>
<reference evidence="4" key="2">
    <citation type="submission" date="2016-02" db="EMBL/GenBank/DDBJ databases">
        <title>Genome sequencing of Aspergillus luchuensis NBRC 4314.</title>
        <authorList>
            <person name="Yamada O."/>
        </authorList>
    </citation>
    <scope>NUCLEOTIDE SEQUENCE [LARGE SCALE GENOMIC DNA]</scope>
    <source>
        <strain evidence="4">RIB 2604</strain>
    </source>
</reference>
<dbReference type="VEuPathDB" id="FungiDB:ASPFODRAFT_80070"/>